<feature type="domain" description="Carbohydrate kinase PfkB" evidence="7">
    <location>
        <begin position="2"/>
        <end position="299"/>
    </location>
</feature>
<comment type="caution">
    <text evidence="8">The sequence shown here is derived from an EMBL/GenBank/DDBJ whole genome shotgun (WGS) entry which is preliminary data.</text>
</comment>
<evidence type="ECO:0000256" key="6">
    <source>
        <dbReference type="RuleBase" id="RU003704"/>
    </source>
</evidence>
<dbReference type="Gene3D" id="3.40.1190.20">
    <property type="match status" value="1"/>
</dbReference>
<evidence type="ECO:0000256" key="1">
    <source>
        <dbReference type="ARBA" id="ARBA00010688"/>
    </source>
</evidence>
<dbReference type="InterPro" id="IPR050306">
    <property type="entry name" value="PfkB_Carbo_kinase"/>
</dbReference>
<keyword evidence="5" id="KW-0067">ATP-binding</keyword>
<dbReference type="Pfam" id="PF00294">
    <property type="entry name" value="PfkB"/>
    <property type="match status" value="1"/>
</dbReference>
<dbReference type="InterPro" id="IPR011611">
    <property type="entry name" value="PfkB_dom"/>
</dbReference>
<sequence>MDVVTIGESMMVFSPIRTGYLRHAHTFQKGIAGAESNVAIGLSRLGHKVGWGSRVGEDEFGTEIISFLRGEGVDVSQVIQDDSAPTGIYFKELLRPEEIRVYYYRQNSAASRMSVQDLNEEYIASAKYLHLTGITPALSESCRDTVWEAIRIAKKNGVKIVFDPNLRRKLWKDENEAKRLLVELSSYADIVLPGVSEGEFLFGECEKEVMAKRFLKNGSSLVVLKLGEEGAYYLSDENKGYVPAYDVKQVVDPVGAGDGFAAGFLSGLLEQKSIYDAVYKGCVVGAAVTMANGDVEGLPDQQSLLSLLSQQEDVLR</sequence>
<keyword evidence="3" id="KW-0547">Nucleotide-binding</keyword>
<dbReference type="InterPro" id="IPR002139">
    <property type="entry name" value="Ribo/fructo_kinase"/>
</dbReference>
<dbReference type="PANTHER" id="PTHR43085">
    <property type="entry name" value="HEXOKINASE FAMILY MEMBER"/>
    <property type="match status" value="1"/>
</dbReference>
<dbReference type="EMBL" id="JACSQM010000005">
    <property type="protein sequence ID" value="MBD7964901.1"/>
    <property type="molecule type" value="Genomic_DNA"/>
</dbReference>
<reference evidence="8 9" key="1">
    <citation type="submission" date="2020-08" db="EMBL/GenBank/DDBJ databases">
        <title>A Genomic Blueprint of the Chicken Gut Microbiome.</title>
        <authorList>
            <person name="Gilroy R."/>
            <person name="Ravi A."/>
            <person name="Getino M."/>
            <person name="Pursley I."/>
            <person name="Horton D.L."/>
            <person name="Alikhan N.-F."/>
            <person name="Baker D."/>
            <person name="Gharbi K."/>
            <person name="Hall N."/>
            <person name="Watson M."/>
            <person name="Adriaenssens E.M."/>
            <person name="Foster-Nyarko E."/>
            <person name="Jarju S."/>
            <person name="Secka A."/>
            <person name="Antonio M."/>
            <person name="Oren A."/>
            <person name="Chaudhuri R."/>
            <person name="La Ragione R.M."/>
            <person name="Hildebrand F."/>
            <person name="Pallen M.J."/>
        </authorList>
    </citation>
    <scope>NUCLEOTIDE SEQUENCE [LARGE SCALE GENOMIC DNA]</scope>
    <source>
        <strain evidence="8 9">Sa2CUA10</strain>
    </source>
</reference>
<dbReference type="InterPro" id="IPR002173">
    <property type="entry name" value="Carboh/pur_kinase_PfkB_CS"/>
</dbReference>
<dbReference type="CDD" id="cd01166">
    <property type="entry name" value="KdgK"/>
    <property type="match status" value="1"/>
</dbReference>
<dbReference type="PROSITE" id="PS00584">
    <property type="entry name" value="PFKB_KINASES_2"/>
    <property type="match status" value="1"/>
</dbReference>
<dbReference type="SUPFAM" id="SSF53613">
    <property type="entry name" value="Ribokinase-like"/>
    <property type="match status" value="1"/>
</dbReference>
<keyword evidence="4 6" id="KW-0418">Kinase</keyword>
<evidence type="ECO:0000256" key="5">
    <source>
        <dbReference type="ARBA" id="ARBA00022840"/>
    </source>
</evidence>
<evidence type="ECO:0000259" key="7">
    <source>
        <dbReference type="Pfam" id="PF00294"/>
    </source>
</evidence>
<keyword evidence="2 6" id="KW-0808">Transferase</keyword>
<dbReference type="InterPro" id="IPR029056">
    <property type="entry name" value="Ribokinase-like"/>
</dbReference>
<proteinExistence type="inferred from homology"/>
<gene>
    <name evidence="8" type="ORF">H9648_12630</name>
</gene>
<evidence type="ECO:0000313" key="8">
    <source>
        <dbReference type="EMBL" id="MBD7964901.1"/>
    </source>
</evidence>
<evidence type="ECO:0000313" key="9">
    <source>
        <dbReference type="Proteomes" id="UP000603641"/>
    </source>
</evidence>
<comment type="similarity">
    <text evidence="1 6">Belongs to the carbohydrate kinase PfkB family.</text>
</comment>
<dbReference type="PANTHER" id="PTHR43085:SF1">
    <property type="entry name" value="PSEUDOURIDINE KINASE-RELATED"/>
    <property type="match status" value="1"/>
</dbReference>
<organism evidence="8 9">
    <name type="scientific">Fictibacillus norfolkensis</name>
    <dbReference type="NCBI Taxonomy" id="2762233"/>
    <lineage>
        <taxon>Bacteria</taxon>
        <taxon>Bacillati</taxon>
        <taxon>Bacillota</taxon>
        <taxon>Bacilli</taxon>
        <taxon>Bacillales</taxon>
        <taxon>Fictibacillaceae</taxon>
        <taxon>Fictibacillus</taxon>
    </lineage>
</organism>
<protein>
    <submittedName>
        <fullName evidence="8">Sugar kinase</fullName>
    </submittedName>
</protein>
<dbReference type="GO" id="GO:0016301">
    <property type="term" value="F:kinase activity"/>
    <property type="evidence" value="ECO:0007669"/>
    <property type="project" value="UniProtKB-KW"/>
</dbReference>
<dbReference type="PRINTS" id="PR00990">
    <property type="entry name" value="RIBOKINASE"/>
</dbReference>
<accession>A0ABR8SN70</accession>
<evidence type="ECO:0000256" key="2">
    <source>
        <dbReference type="ARBA" id="ARBA00022679"/>
    </source>
</evidence>
<evidence type="ECO:0000256" key="4">
    <source>
        <dbReference type="ARBA" id="ARBA00022777"/>
    </source>
</evidence>
<evidence type="ECO:0000256" key="3">
    <source>
        <dbReference type="ARBA" id="ARBA00022741"/>
    </source>
</evidence>
<dbReference type="RefSeq" id="WP_191754176.1">
    <property type="nucleotide sequence ID" value="NZ_JACSQM010000005.1"/>
</dbReference>
<dbReference type="Proteomes" id="UP000603641">
    <property type="component" value="Unassembled WGS sequence"/>
</dbReference>
<name>A0ABR8SN70_9BACL</name>
<keyword evidence="9" id="KW-1185">Reference proteome</keyword>